<protein>
    <submittedName>
        <fullName evidence="2">Uncharacterized protein</fullName>
    </submittedName>
</protein>
<feature type="transmembrane region" description="Helical" evidence="1">
    <location>
        <begin position="33"/>
        <end position="56"/>
    </location>
</feature>
<keyword evidence="1" id="KW-0472">Membrane</keyword>
<reference evidence="2" key="1">
    <citation type="submission" date="2020-08" db="EMBL/GenBank/DDBJ databases">
        <title>Novel species isolated from subtropical streams in China.</title>
        <authorList>
            <person name="Lu H."/>
        </authorList>
    </citation>
    <scope>NUCLEOTIDE SEQUENCE</scope>
    <source>
        <strain evidence="2">CY7W</strain>
    </source>
</reference>
<sequence>MKTLRWIVLMLFLIGLVLVIAHALMPAFALSEAAAYLVAAALAGAAVLLAVIVLSLRWRAWIWRQGGTDVQWLWFPDDPPGLPTVRQTRQQRAEQRRHSS</sequence>
<evidence type="ECO:0000313" key="3">
    <source>
        <dbReference type="Proteomes" id="UP000612361"/>
    </source>
</evidence>
<keyword evidence="1" id="KW-1133">Transmembrane helix</keyword>
<proteinExistence type="predicted"/>
<dbReference type="RefSeq" id="WP_186882483.1">
    <property type="nucleotide sequence ID" value="NZ_JACOGG010000025.1"/>
</dbReference>
<organism evidence="2 3">
    <name type="scientific">Undibacterium rugosum</name>
    <dbReference type="NCBI Taxonomy" id="2762291"/>
    <lineage>
        <taxon>Bacteria</taxon>
        <taxon>Pseudomonadati</taxon>
        <taxon>Pseudomonadota</taxon>
        <taxon>Betaproteobacteria</taxon>
        <taxon>Burkholderiales</taxon>
        <taxon>Oxalobacteraceae</taxon>
        <taxon>Undibacterium</taxon>
    </lineage>
</organism>
<dbReference type="Proteomes" id="UP000612361">
    <property type="component" value="Unassembled WGS sequence"/>
</dbReference>
<evidence type="ECO:0000313" key="2">
    <source>
        <dbReference type="EMBL" id="MBC3936959.1"/>
    </source>
</evidence>
<gene>
    <name evidence="2" type="ORF">H8K47_16470</name>
</gene>
<dbReference type="AlphaFoldDB" id="A0A923I384"/>
<name>A0A923I384_9BURK</name>
<evidence type="ECO:0000256" key="1">
    <source>
        <dbReference type="SAM" id="Phobius"/>
    </source>
</evidence>
<keyword evidence="1" id="KW-0812">Transmembrane</keyword>
<dbReference type="EMBL" id="JACOGG010000025">
    <property type="protein sequence ID" value="MBC3936959.1"/>
    <property type="molecule type" value="Genomic_DNA"/>
</dbReference>
<keyword evidence="3" id="KW-1185">Reference proteome</keyword>
<comment type="caution">
    <text evidence="2">The sequence shown here is derived from an EMBL/GenBank/DDBJ whole genome shotgun (WGS) entry which is preliminary data.</text>
</comment>
<accession>A0A923I384</accession>